<keyword evidence="6" id="KW-1015">Disulfide bond</keyword>
<accession>G3WC46</accession>
<evidence type="ECO:0000256" key="6">
    <source>
        <dbReference type="ARBA" id="ARBA00023157"/>
    </source>
</evidence>
<keyword evidence="3" id="KW-0336">GPI-anchor</keyword>
<dbReference type="Proteomes" id="UP000007648">
    <property type="component" value="Unassembled WGS sequence"/>
</dbReference>
<evidence type="ECO:0000256" key="8">
    <source>
        <dbReference type="ARBA" id="ARBA00023288"/>
    </source>
</evidence>
<reference evidence="9" key="2">
    <citation type="submission" date="2025-08" db="UniProtKB">
        <authorList>
            <consortium name="Ensembl"/>
        </authorList>
    </citation>
    <scope>IDENTIFICATION</scope>
</reference>
<evidence type="ECO:0000256" key="3">
    <source>
        <dbReference type="ARBA" id="ARBA00022622"/>
    </source>
</evidence>
<keyword evidence="7" id="KW-0325">Glycoprotein</keyword>
<dbReference type="Ensembl" id="ENSSHAT00000013107.2">
    <property type="protein sequence ID" value="ENSSHAP00000013001.2"/>
    <property type="gene ID" value="ENSSHAG00000011122.2"/>
</dbReference>
<sequence>SGLGWCLPCMAMAVSKYCYFCDISNLGSCVSTTILCGEEEDCYFGQGSASGLGHVTNRGCVEGLYCGREQSITYMEITYSFITHCCEGNLCNGVPEPLPDRLLGPACSQDQRQLPAGGPNH</sequence>
<evidence type="ECO:0000313" key="10">
    <source>
        <dbReference type="Proteomes" id="UP000007648"/>
    </source>
</evidence>
<keyword evidence="4" id="KW-0732">Signal</keyword>
<dbReference type="InterPro" id="IPR046354">
    <property type="entry name" value="SPACA4/Bouncer"/>
</dbReference>
<name>G3WC46_SARHA</name>
<dbReference type="GO" id="GO:0035036">
    <property type="term" value="P:sperm-egg recognition"/>
    <property type="evidence" value="ECO:0007669"/>
    <property type="project" value="TreeGrafter"/>
</dbReference>
<dbReference type="FunCoup" id="G3WC46">
    <property type="interactions" value="83"/>
</dbReference>
<reference evidence="9 10" key="1">
    <citation type="journal article" date="2011" name="Proc. Natl. Acad. Sci. U.S.A.">
        <title>Genetic diversity and population structure of the endangered marsupial Sarcophilus harrisii (Tasmanian devil).</title>
        <authorList>
            <person name="Miller W."/>
            <person name="Hayes V.M."/>
            <person name="Ratan A."/>
            <person name="Petersen D.C."/>
            <person name="Wittekindt N.E."/>
            <person name="Miller J."/>
            <person name="Walenz B."/>
            <person name="Knight J."/>
            <person name="Qi J."/>
            <person name="Zhao F."/>
            <person name="Wang Q."/>
            <person name="Bedoya-Reina O.C."/>
            <person name="Katiyar N."/>
            <person name="Tomsho L.P."/>
            <person name="Kasson L.M."/>
            <person name="Hardie R.A."/>
            <person name="Woodbridge P."/>
            <person name="Tindall E.A."/>
            <person name="Bertelsen M.F."/>
            <person name="Dixon D."/>
            <person name="Pyecroft S."/>
            <person name="Helgen K.M."/>
            <person name="Lesk A.M."/>
            <person name="Pringle T.H."/>
            <person name="Patterson N."/>
            <person name="Zhang Y."/>
            <person name="Kreiss A."/>
            <person name="Woods G.M."/>
            <person name="Jones M.E."/>
            <person name="Schuster S.C."/>
        </authorList>
    </citation>
    <scope>NUCLEOTIDE SEQUENCE [LARGE SCALE GENOMIC DNA]</scope>
</reference>
<proteinExistence type="predicted"/>
<dbReference type="HOGENOM" id="CLU_163755_0_0_1"/>
<dbReference type="GO" id="GO:0005886">
    <property type="term" value="C:plasma membrane"/>
    <property type="evidence" value="ECO:0007669"/>
    <property type="project" value="UniProtKB-SubCell"/>
</dbReference>
<dbReference type="AlphaFoldDB" id="G3WC46"/>
<dbReference type="Gene3D" id="2.10.60.10">
    <property type="entry name" value="CD59"/>
    <property type="match status" value="1"/>
</dbReference>
<evidence type="ECO:0000256" key="5">
    <source>
        <dbReference type="ARBA" id="ARBA00023136"/>
    </source>
</evidence>
<evidence type="ECO:0000256" key="2">
    <source>
        <dbReference type="ARBA" id="ARBA00022475"/>
    </source>
</evidence>
<keyword evidence="5" id="KW-0472">Membrane</keyword>
<dbReference type="PANTHER" id="PTHR47613:SF1">
    <property type="entry name" value="SPERM ACROSOME MEMBRANE-ASSOCIATED PROTEIN 4"/>
    <property type="match status" value="1"/>
</dbReference>
<organism evidence="9 10">
    <name type="scientific">Sarcophilus harrisii</name>
    <name type="common">Tasmanian devil</name>
    <name type="synonym">Sarcophilus laniarius</name>
    <dbReference type="NCBI Taxonomy" id="9305"/>
    <lineage>
        <taxon>Eukaryota</taxon>
        <taxon>Metazoa</taxon>
        <taxon>Chordata</taxon>
        <taxon>Craniata</taxon>
        <taxon>Vertebrata</taxon>
        <taxon>Euteleostomi</taxon>
        <taxon>Mammalia</taxon>
        <taxon>Metatheria</taxon>
        <taxon>Dasyuromorphia</taxon>
        <taxon>Dasyuridae</taxon>
        <taxon>Sarcophilus</taxon>
    </lineage>
</organism>
<evidence type="ECO:0000313" key="9">
    <source>
        <dbReference type="Ensembl" id="ENSSHAP00000013001.2"/>
    </source>
</evidence>
<dbReference type="InParanoid" id="G3WC46"/>
<evidence type="ECO:0000256" key="1">
    <source>
        <dbReference type="ARBA" id="ARBA00004609"/>
    </source>
</evidence>
<protein>
    <recommendedName>
        <fullName evidence="11">Sperm acrosome associated 4</fullName>
    </recommendedName>
</protein>
<evidence type="ECO:0000256" key="7">
    <source>
        <dbReference type="ARBA" id="ARBA00023180"/>
    </source>
</evidence>
<dbReference type="GeneTree" id="ENSGT00510000049347"/>
<dbReference type="InterPro" id="IPR045860">
    <property type="entry name" value="Snake_toxin-like_sf"/>
</dbReference>
<reference evidence="9" key="3">
    <citation type="submission" date="2025-09" db="UniProtKB">
        <authorList>
            <consortium name="Ensembl"/>
        </authorList>
    </citation>
    <scope>IDENTIFICATION</scope>
</reference>
<keyword evidence="2" id="KW-1003">Cell membrane</keyword>
<dbReference type="GO" id="GO:0098552">
    <property type="term" value="C:side of membrane"/>
    <property type="evidence" value="ECO:0007669"/>
    <property type="project" value="UniProtKB-KW"/>
</dbReference>
<comment type="subcellular location">
    <subcellularLocation>
        <location evidence="1">Cell membrane</location>
        <topology evidence="1">Lipid-anchor</topology>
        <topology evidence="1">GPI-anchor</topology>
    </subcellularLocation>
</comment>
<evidence type="ECO:0008006" key="11">
    <source>
        <dbReference type="Google" id="ProtNLM"/>
    </source>
</evidence>
<evidence type="ECO:0000256" key="4">
    <source>
        <dbReference type="ARBA" id="ARBA00022729"/>
    </source>
</evidence>
<keyword evidence="10" id="KW-1185">Reference proteome</keyword>
<dbReference type="SUPFAM" id="SSF57302">
    <property type="entry name" value="Snake toxin-like"/>
    <property type="match status" value="1"/>
</dbReference>
<dbReference type="PANTHER" id="PTHR47613">
    <property type="entry name" value="SPERM ACROSOME MEMBRANE-ASSOCIATED PROTEIN 4"/>
    <property type="match status" value="1"/>
</dbReference>
<keyword evidence="8" id="KW-0449">Lipoprotein</keyword>